<organism evidence="7 8">
    <name type="scientific">Megasphaera stantonii</name>
    <dbReference type="NCBI Taxonomy" id="2144175"/>
    <lineage>
        <taxon>Bacteria</taxon>
        <taxon>Bacillati</taxon>
        <taxon>Bacillota</taxon>
        <taxon>Negativicutes</taxon>
        <taxon>Veillonellales</taxon>
        <taxon>Veillonellaceae</taxon>
        <taxon>Megasphaera</taxon>
    </lineage>
</organism>
<dbReference type="SUPFAM" id="SSF53335">
    <property type="entry name" value="S-adenosyl-L-methionine-dependent methyltransferases"/>
    <property type="match status" value="1"/>
</dbReference>
<keyword evidence="5 6" id="KW-0949">S-adenosyl-L-methionine</keyword>
<evidence type="ECO:0000256" key="2">
    <source>
        <dbReference type="ARBA" id="ARBA00022552"/>
    </source>
</evidence>
<keyword evidence="1 6" id="KW-0963">Cytoplasm</keyword>
<dbReference type="PIRSF" id="PIRSF003078">
    <property type="entry name" value="GidB"/>
    <property type="match status" value="1"/>
</dbReference>
<evidence type="ECO:0000313" key="7">
    <source>
        <dbReference type="EMBL" id="AXL21284.1"/>
    </source>
</evidence>
<dbReference type="GO" id="GO:0005829">
    <property type="term" value="C:cytosol"/>
    <property type="evidence" value="ECO:0007669"/>
    <property type="project" value="TreeGrafter"/>
</dbReference>
<feature type="binding site" evidence="6">
    <location>
        <begin position="127"/>
        <end position="128"/>
    </location>
    <ligand>
        <name>S-adenosyl-L-methionine</name>
        <dbReference type="ChEBI" id="CHEBI:59789"/>
    </ligand>
</feature>
<keyword evidence="4 6" id="KW-0808">Transferase</keyword>
<comment type="caution">
    <text evidence="6">Lacks conserved residue(s) required for the propagation of feature annotation.</text>
</comment>
<dbReference type="CDD" id="cd02440">
    <property type="entry name" value="AdoMet_MTases"/>
    <property type="match status" value="1"/>
</dbReference>
<dbReference type="KEGG" id="meg:DKB62_06770"/>
<feature type="binding site" evidence="6">
    <location>
        <position position="77"/>
    </location>
    <ligand>
        <name>S-adenosyl-L-methionine</name>
        <dbReference type="ChEBI" id="CHEBI:59789"/>
    </ligand>
</feature>
<dbReference type="RefSeq" id="WP_107196295.1">
    <property type="nucleotide sequence ID" value="NZ_CAUWMV010000005.1"/>
</dbReference>
<evidence type="ECO:0000256" key="1">
    <source>
        <dbReference type="ARBA" id="ARBA00022490"/>
    </source>
</evidence>
<dbReference type="NCBIfam" id="TIGR00138">
    <property type="entry name" value="rsmG_gidB"/>
    <property type="match status" value="1"/>
</dbReference>
<evidence type="ECO:0000313" key="8">
    <source>
        <dbReference type="Proteomes" id="UP000254337"/>
    </source>
</evidence>
<keyword evidence="3 6" id="KW-0489">Methyltransferase</keyword>
<proteinExistence type="inferred from homology"/>
<dbReference type="InterPro" id="IPR003682">
    <property type="entry name" value="rRNA_ssu_MeTfrase_G"/>
</dbReference>
<gene>
    <name evidence="6" type="primary">rsmG</name>
    <name evidence="7" type="ORF">DKB62_06770</name>
</gene>
<evidence type="ECO:0000256" key="6">
    <source>
        <dbReference type="HAMAP-Rule" id="MF_00074"/>
    </source>
</evidence>
<dbReference type="GO" id="GO:0070043">
    <property type="term" value="F:rRNA (guanine-N7-)-methyltransferase activity"/>
    <property type="evidence" value="ECO:0007669"/>
    <property type="project" value="UniProtKB-UniRule"/>
</dbReference>
<sequence length="236" mass="26244">MFRDELIAAAKDFGLVLTTEQIDRFCLFAERLVETNKVMNLTALTEPADVAVKHMIDSLSCYDAAWFPEGASVLDLGTGAGFPGLPLLIYRPDLKVTFFDSLQKRLTFLQGVTAELGLTASFLHGRAEEMAHKEEYRERFDIVTSRAVARLQILAEWALPYTARQGVFISLKGAQYEEELAEAQKALSILGGAVAEVRPVHLPGLDDKRAVLYIKKTKKCPAKYPRKPKMAAKNPL</sequence>
<comment type="subcellular location">
    <subcellularLocation>
        <location evidence="6">Cytoplasm</location>
    </subcellularLocation>
</comment>
<feature type="binding site" evidence="6">
    <location>
        <position position="82"/>
    </location>
    <ligand>
        <name>S-adenosyl-L-methionine</name>
        <dbReference type="ChEBI" id="CHEBI:59789"/>
    </ligand>
</feature>
<dbReference type="Pfam" id="PF02527">
    <property type="entry name" value="GidB"/>
    <property type="match status" value="1"/>
</dbReference>
<evidence type="ECO:0000256" key="5">
    <source>
        <dbReference type="ARBA" id="ARBA00022691"/>
    </source>
</evidence>
<keyword evidence="8" id="KW-1185">Reference proteome</keyword>
<reference evidence="7 8" key="1">
    <citation type="submission" date="2018-05" db="EMBL/GenBank/DDBJ databases">
        <title>Complete genome sequence of Megasphaera sp. AJH120T, isolated from the ceca of a chicken.</title>
        <authorList>
            <person name="Maki J."/>
            <person name="Looft T."/>
        </authorList>
    </citation>
    <scope>NUCLEOTIDE SEQUENCE [LARGE SCALE GENOMIC DNA]</scope>
    <source>
        <strain evidence="7 8">AJH120</strain>
    </source>
</reference>
<comment type="similarity">
    <text evidence="6">Belongs to the methyltransferase superfamily. RNA methyltransferase RsmG family.</text>
</comment>
<accession>A0A346AZJ1</accession>
<dbReference type="HAMAP" id="MF_00074">
    <property type="entry name" value="16SrRNA_methyltr_G"/>
    <property type="match status" value="1"/>
</dbReference>
<dbReference type="InterPro" id="IPR029063">
    <property type="entry name" value="SAM-dependent_MTases_sf"/>
</dbReference>
<dbReference type="PANTHER" id="PTHR31760:SF0">
    <property type="entry name" value="S-ADENOSYL-L-METHIONINE-DEPENDENT METHYLTRANSFERASES SUPERFAMILY PROTEIN"/>
    <property type="match status" value="1"/>
</dbReference>
<evidence type="ECO:0000256" key="3">
    <source>
        <dbReference type="ARBA" id="ARBA00022603"/>
    </source>
</evidence>
<protein>
    <recommendedName>
        <fullName evidence="6">Ribosomal RNA small subunit methyltransferase G</fullName>
        <ecNumber evidence="6">2.1.1.-</ecNumber>
    </recommendedName>
    <alternativeName>
        <fullName evidence="6">16S rRNA 7-methylguanosine methyltransferase</fullName>
        <shortName evidence="6">16S rRNA m7G methyltransferase</shortName>
    </alternativeName>
</protein>
<dbReference type="OrthoDB" id="9808773at2"/>
<dbReference type="EC" id="2.1.1.-" evidence="6"/>
<dbReference type="PANTHER" id="PTHR31760">
    <property type="entry name" value="S-ADENOSYL-L-METHIONINE-DEPENDENT METHYLTRANSFERASES SUPERFAMILY PROTEIN"/>
    <property type="match status" value="1"/>
</dbReference>
<evidence type="ECO:0000256" key="4">
    <source>
        <dbReference type="ARBA" id="ARBA00022679"/>
    </source>
</evidence>
<dbReference type="EMBL" id="CP029462">
    <property type="protein sequence ID" value="AXL21284.1"/>
    <property type="molecule type" value="Genomic_DNA"/>
</dbReference>
<feature type="binding site" evidence="6">
    <location>
        <position position="146"/>
    </location>
    <ligand>
        <name>S-adenosyl-L-methionine</name>
        <dbReference type="ChEBI" id="CHEBI:59789"/>
    </ligand>
</feature>
<dbReference type="FunFam" id="3.40.50.150:FF:000041">
    <property type="entry name" value="Ribosomal RNA small subunit methyltransferase G"/>
    <property type="match status" value="1"/>
</dbReference>
<dbReference type="AlphaFoldDB" id="A0A346AZJ1"/>
<keyword evidence="2 6" id="KW-0698">rRNA processing</keyword>
<comment type="function">
    <text evidence="6">Specifically methylates the N7 position of a guanine in 16S rRNA.</text>
</comment>
<name>A0A346AZJ1_9FIRM</name>
<dbReference type="Gene3D" id="3.40.50.150">
    <property type="entry name" value="Vaccinia Virus protein VP39"/>
    <property type="match status" value="1"/>
</dbReference>
<dbReference type="Proteomes" id="UP000254337">
    <property type="component" value="Chromosome"/>
</dbReference>